<dbReference type="AlphaFoldDB" id="A0A2U2N876"/>
<dbReference type="InterPro" id="IPR005002">
    <property type="entry name" value="PMM"/>
</dbReference>
<dbReference type="InterPro" id="IPR043169">
    <property type="entry name" value="PMM_cap"/>
</dbReference>
<dbReference type="SUPFAM" id="SSF56784">
    <property type="entry name" value="HAD-like"/>
    <property type="match status" value="1"/>
</dbReference>
<evidence type="ECO:0000256" key="2">
    <source>
        <dbReference type="ARBA" id="ARBA00004699"/>
    </source>
</evidence>
<dbReference type="Proteomes" id="UP000245876">
    <property type="component" value="Unassembled WGS sequence"/>
</dbReference>
<name>A0A2U2N876_9BIFI</name>
<evidence type="ECO:0000256" key="5">
    <source>
        <dbReference type="ARBA" id="ARBA00012730"/>
    </source>
</evidence>
<gene>
    <name evidence="13" type="ORF">DF196_07160</name>
</gene>
<feature type="active site" description="Proton donor/acceptor" evidence="10">
    <location>
        <position position="26"/>
    </location>
</feature>
<evidence type="ECO:0000256" key="9">
    <source>
        <dbReference type="ARBA" id="ARBA00023235"/>
    </source>
</evidence>
<keyword evidence="7 12" id="KW-0479">Metal-binding</keyword>
<dbReference type="InterPro" id="IPR036412">
    <property type="entry name" value="HAD-like_sf"/>
</dbReference>
<comment type="cofactor">
    <cofactor evidence="12">
        <name>Mg(2+)</name>
        <dbReference type="ChEBI" id="CHEBI:18420"/>
    </cofactor>
</comment>
<reference evidence="13 14" key="1">
    <citation type="journal article" date="2018" name="Int. J. Syst. Evol. Microbiol.">
        <title>Bifidobacterium callitrichidarum sp. nov. from the faeces of the emperor tamarin (Saguinus imperator).</title>
        <authorList>
            <person name="Modesto M."/>
            <person name="Michelini S."/>
            <person name="Sansosti M.C."/>
            <person name="De Filippo C."/>
            <person name="Cavalieri D."/>
            <person name="Qvirist L."/>
            <person name="Andlid T."/>
            <person name="Spiezio C."/>
            <person name="Sandri C."/>
            <person name="Pascarelli S."/>
            <person name="Sgorbati B."/>
            <person name="Mattarelli P."/>
        </authorList>
    </citation>
    <scope>NUCLEOTIDE SEQUENCE [LARGE SCALE GENOMIC DNA]</scope>
    <source>
        <strain evidence="13 14">TRI 5</strain>
    </source>
</reference>
<evidence type="ECO:0000256" key="8">
    <source>
        <dbReference type="ARBA" id="ARBA00022842"/>
    </source>
</evidence>
<keyword evidence="9" id="KW-0413">Isomerase</keyword>
<evidence type="ECO:0000256" key="12">
    <source>
        <dbReference type="PIRSR" id="PIRSR605002-3"/>
    </source>
</evidence>
<accession>A0A2U2N876</accession>
<feature type="binding site" evidence="12">
    <location>
        <position position="26"/>
    </location>
    <ligand>
        <name>Mg(2+)</name>
        <dbReference type="ChEBI" id="CHEBI:18420"/>
        <label>1</label>
    </ligand>
</feature>
<dbReference type="UniPathway" id="UPA00126">
    <property type="reaction ID" value="UER00424"/>
</dbReference>
<dbReference type="SFLD" id="SFLDS00003">
    <property type="entry name" value="Haloacid_Dehalogenase"/>
    <property type="match status" value="1"/>
</dbReference>
<dbReference type="RefSeq" id="WP_109057177.1">
    <property type="nucleotide sequence ID" value="NZ_QFFM01000013.1"/>
</dbReference>
<comment type="similarity">
    <text evidence="3">Belongs to the eukaryotic PMM family.</text>
</comment>
<organism evidence="13 14">
    <name type="scientific">Bifidobacterium callitrichidarum</name>
    <dbReference type="NCBI Taxonomy" id="2052941"/>
    <lineage>
        <taxon>Bacteria</taxon>
        <taxon>Bacillati</taxon>
        <taxon>Actinomycetota</taxon>
        <taxon>Actinomycetes</taxon>
        <taxon>Bifidobacteriales</taxon>
        <taxon>Bifidobacteriaceae</taxon>
        <taxon>Bifidobacterium</taxon>
    </lineage>
</organism>
<dbReference type="GO" id="GO:0009298">
    <property type="term" value="P:GDP-mannose biosynthetic process"/>
    <property type="evidence" value="ECO:0007669"/>
    <property type="project" value="UniProtKB-UniPathway"/>
</dbReference>
<dbReference type="EMBL" id="QFFM01000013">
    <property type="protein sequence ID" value="PWG65297.1"/>
    <property type="molecule type" value="Genomic_DNA"/>
</dbReference>
<dbReference type="OrthoDB" id="2241234at2"/>
<dbReference type="GO" id="GO:0016791">
    <property type="term" value="F:phosphatase activity"/>
    <property type="evidence" value="ECO:0007669"/>
    <property type="project" value="UniProtKB-ARBA"/>
</dbReference>
<evidence type="ECO:0000256" key="1">
    <source>
        <dbReference type="ARBA" id="ARBA00004496"/>
    </source>
</evidence>
<evidence type="ECO:0000313" key="14">
    <source>
        <dbReference type="Proteomes" id="UP000245876"/>
    </source>
</evidence>
<sequence length="278" mass="29956">MMVRSWTECNLDELCSRAKVFGFDLDNTLASSKQPMKPPMIERFSALTSCATVALISGGSMAVVASQVLDVLAPTANRANLHVMPTSGSRYYRWDEAESRWGLVYSHDLDPETVAVIESSLERHARELGLWEAETWGPRIENRGSQITFSACGQYAPVEVKQAWDPDNTRKHALAEAVRADLPDLKIRAGGYSSVDVSKHGMDKAYAVRSLAAALGIEPGRILFTGDRMGPGGNDYPAVEAGAMGMRVNDPQDALGLMDALLARLGLGTAGPSPSSSK</sequence>
<dbReference type="Gene3D" id="3.40.50.1000">
    <property type="entry name" value="HAD superfamily/HAD-like"/>
    <property type="match status" value="1"/>
</dbReference>
<dbReference type="SFLD" id="SFLDG01140">
    <property type="entry name" value="C2.B:_Phosphomannomutase_and_P"/>
    <property type="match status" value="1"/>
</dbReference>
<dbReference type="InterPro" id="IPR006379">
    <property type="entry name" value="HAD-SF_hydro_IIB"/>
</dbReference>
<evidence type="ECO:0000313" key="13">
    <source>
        <dbReference type="EMBL" id="PWG65297.1"/>
    </source>
</evidence>
<keyword evidence="6" id="KW-0963">Cytoplasm</keyword>
<dbReference type="GO" id="GO:0046872">
    <property type="term" value="F:metal ion binding"/>
    <property type="evidence" value="ECO:0007669"/>
    <property type="project" value="UniProtKB-KW"/>
</dbReference>
<dbReference type="InterPro" id="IPR023214">
    <property type="entry name" value="HAD_sf"/>
</dbReference>
<dbReference type="NCBIfam" id="TIGR01484">
    <property type="entry name" value="HAD-SF-IIB"/>
    <property type="match status" value="1"/>
</dbReference>
<comment type="caution">
    <text evidence="13">The sequence shown here is derived from an EMBL/GenBank/DDBJ whole genome shotgun (WGS) entry which is preliminary data.</text>
</comment>
<evidence type="ECO:0000256" key="3">
    <source>
        <dbReference type="ARBA" id="ARBA00009736"/>
    </source>
</evidence>
<keyword evidence="14" id="KW-1185">Reference proteome</keyword>
<feature type="binding site" evidence="12">
    <location>
        <position position="227"/>
    </location>
    <ligand>
        <name>Mg(2+)</name>
        <dbReference type="ChEBI" id="CHEBI:18420"/>
        <label>1</label>
    </ligand>
</feature>
<feature type="binding site" evidence="11">
    <location>
        <position position="194"/>
    </location>
    <ligand>
        <name>alpha-D-mannose 1-phosphate</name>
        <dbReference type="ChEBI" id="CHEBI:58409"/>
    </ligand>
</feature>
<feature type="binding site" evidence="12">
    <location>
        <position position="24"/>
    </location>
    <ligand>
        <name>Mg(2+)</name>
        <dbReference type="ChEBI" id="CHEBI:18420"/>
        <label>1</label>
    </ligand>
</feature>
<evidence type="ECO:0000256" key="10">
    <source>
        <dbReference type="PIRSR" id="PIRSR605002-1"/>
    </source>
</evidence>
<dbReference type="GO" id="GO:0005737">
    <property type="term" value="C:cytoplasm"/>
    <property type="evidence" value="ECO:0007669"/>
    <property type="project" value="UniProtKB-SubCell"/>
</dbReference>
<evidence type="ECO:0000256" key="6">
    <source>
        <dbReference type="ARBA" id="ARBA00022490"/>
    </source>
</evidence>
<evidence type="ECO:0000256" key="11">
    <source>
        <dbReference type="PIRSR" id="PIRSR605002-2"/>
    </source>
</evidence>
<comment type="pathway">
    <text evidence="2">Nucleotide-sugar biosynthesis; GDP-alpha-D-mannose biosynthesis; alpha-D-mannose 1-phosphate from D-fructose 6-phosphate: step 2/2.</text>
</comment>
<feature type="active site" description="Nucleophile" evidence="10">
    <location>
        <position position="24"/>
    </location>
</feature>
<dbReference type="EC" id="5.4.2.8" evidence="5"/>
<feature type="binding site" evidence="11">
    <location>
        <position position="143"/>
    </location>
    <ligand>
        <name>alpha-D-mannose 1-phosphate</name>
        <dbReference type="ChEBI" id="CHEBI:58409"/>
    </ligand>
</feature>
<evidence type="ECO:0000256" key="4">
    <source>
        <dbReference type="ARBA" id="ARBA00011738"/>
    </source>
</evidence>
<dbReference type="SFLD" id="SFLDG01143">
    <property type="entry name" value="C2.B.3:_Phosphomannomutase_Lik"/>
    <property type="match status" value="1"/>
</dbReference>
<dbReference type="Gene3D" id="3.30.1240.20">
    <property type="match status" value="1"/>
</dbReference>
<dbReference type="GO" id="GO:0004615">
    <property type="term" value="F:phosphomannomutase activity"/>
    <property type="evidence" value="ECO:0007669"/>
    <property type="project" value="UniProtKB-EC"/>
</dbReference>
<keyword evidence="13" id="KW-0378">Hydrolase</keyword>
<comment type="subcellular location">
    <subcellularLocation>
        <location evidence="1">Cytoplasm</location>
    </subcellularLocation>
</comment>
<dbReference type="Pfam" id="PF03332">
    <property type="entry name" value="PMM"/>
    <property type="match status" value="1"/>
</dbReference>
<keyword evidence="8 12" id="KW-0460">Magnesium</keyword>
<proteinExistence type="inferred from homology"/>
<protein>
    <recommendedName>
        <fullName evidence="5">phosphomannomutase</fullName>
        <ecNumber evidence="5">5.4.2.8</ecNumber>
    </recommendedName>
</protein>
<comment type="subunit">
    <text evidence="4">Homodimer.</text>
</comment>
<feature type="binding site" evidence="11">
    <location>
        <position position="196"/>
    </location>
    <ligand>
        <name>alpha-D-mannose 1-phosphate</name>
        <dbReference type="ChEBI" id="CHEBI:58409"/>
    </ligand>
</feature>
<evidence type="ECO:0000256" key="7">
    <source>
        <dbReference type="ARBA" id="ARBA00022723"/>
    </source>
</evidence>